<sequence length="703" mass="81996">MAGIGFELKNLFSEDNNTFQDIKAMAYSALIGVGPWLITVITLNILMFIGKQYILSRGERNLFMTGIVYSFIFSQLLTGAVQYLITRFISDCIYSGEQKKLKSTYIGTIKFITIISFFIGVLYFKGQDLSWFYIYTLTALFCFLSGIWVSMNYISAVKNYSYSILAYVIGNVVAVGLGGYILKYSNNEFFKNNLAYSIILAYTIGIGITFFMLFSYLTYIFEDSDESEFEFLRAFKRYTSLSFIGIFFNFGMWSHIFVNWIYGDSYRVGGVFLSSPLYEVAVFYAFFLTIPTMIYFLVFMETKFFPIYKRYYALLTLNGNLVDIDVEKKKMIDVLKEEIYYIMELQFFVSFSVALLSKVIFLKYGMDLYLLDLFRVMIFAAYCTVFISVYITIFLYFDSRKEALLISIVFFILSTFFSIITSLMGNEYTGLGFFVAAFLSLILSEIMLDRIAQELNYITFYKQNFSFNIKAPFLEKLEKILNRKLIFPLIIVILLFLSGCTSTHTKDGFNRKTKRNWNTMSYYNKEGYNYDGYNQEGINSRGFTKEGWNIYTDSPYDYFNFDFSGINSDTGKNIDERGFDYNGYNRITKSKYDKKGFDFQGLNKETKTEFDKNGWTWYGLNKETNNYYNKNGYNYEGYNEEGYNKSGYDKDGNKKPIEGFENENDASYENIYDKDGYDKNGYDENGVDREGFNRKGVYVGDEY</sequence>
<name>U7VEQ5_9FUSO</name>
<feature type="transmembrane region" description="Helical" evidence="2">
    <location>
        <begin position="130"/>
        <end position="150"/>
    </location>
</feature>
<gene>
    <name evidence="3" type="ORF">HMPREF0202_00792</name>
</gene>
<keyword evidence="2" id="KW-1133">Transmembrane helix</keyword>
<feature type="compositionally biased region" description="Basic and acidic residues" evidence="1">
    <location>
        <begin position="671"/>
        <end position="691"/>
    </location>
</feature>
<proteinExistence type="predicted"/>
<dbReference type="RefSeq" id="WP_023050337.1">
    <property type="nucleotide sequence ID" value="NZ_CP173062.2"/>
</dbReference>
<organism evidence="3 4">
    <name type="scientific">Cetobacterium somerae ATCC BAA-474</name>
    <dbReference type="NCBI Taxonomy" id="1319815"/>
    <lineage>
        <taxon>Bacteria</taxon>
        <taxon>Fusobacteriati</taxon>
        <taxon>Fusobacteriota</taxon>
        <taxon>Fusobacteriia</taxon>
        <taxon>Fusobacteriales</taxon>
        <taxon>Fusobacteriaceae</taxon>
        <taxon>Cetobacterium</taxon>
    </lineage>
</organism>
<dbReference type="Proteomes" id="UP000017081">
    <property type="component" value="Unassembled WGS sequence"/>
</dbReference>
<feature type="transmembrane region" description="Helical" evidence="2">
    <location>
        <begin position="404"/>
        <end position="424"/>
    </location>
</feature>
<feature type="transmembrane region" description="Helical" evidence="2">
    <location>
        <begin position="430"/>
        <end position="448"/>
    </location>
</feature>
<evidence type="ECO:0000313" key="4">
    <source>
        <dbReference type="Proteomes" id="UP000017081"/>
    </source>
</evidence>
<feature type="transmembrane region" description="Helical" evidence="2">
    <location>
        <begin position="485"/>
        <end position="504"/>
    </location>
</feature>
<dbReference type="HOGENOM" id="CLU_361994_0_0_0"/>
<keyword evidence="4" id="KW-1185">Reference proteome</keyword>
<feature type="transmembrane region" description="Helical" evidence="2">
    <location>
        <begin position="162"/>
        <end position="182"/>
    </location>
</feature>
<dbReference type="AlphaFoldDB" id="U7VEQ5"/>
<feature type="transmembrane region" description="Helical" evidence="2">
    <location>
        <begin position="241"/>
        <end position="262"/>
    </location>
</feature>
<feature type="transmembrane region" description="Helical" evidence="2">
    <location>
        <begin position="62"/>
        <end position="85"/>
    </location>
</feature>
<feature type="transmembrane region" description="Helical" evidence="2">
    <location>
        <begin position="282"/>
        <end position="300"/>
    </location>
</feature>
<reference evidence="3 4" key="1">
    <citation type="submission" date="2013-08" db="EMBL/GenBank/DDBJ databases">
        <authorList>
            <person name="Weinstock G."/>
            <person name="Sodergren E."/>
            <person name="Wylie T."/>
            <person name="Fulton L."/>
            <person name="Fulton R."/>
            <person name="Fronick C."/>
            <person name="O'Laughlin M."/>
            <person name="Godfrey J."/>
            <person name="Miner T."/>
            <person name="Herter B."/>
            <person name="Appelbaum E."/>
            <person name="Cordes M."/>
            <person name="Lek S."/>
            <person name="Wollam A."/>
            <person name="Pepin K.H."/>
            <person name="Palsikar V.B."/>
            <person name="Mitreva M."/>
            <person name="Wilson R.K."/>
        </authorList>
    </citation>
    <scope>NUCLEOTIDE SEQUENCE [LARGE SCALE GENOMIC DNA]</scope>
    <source>
        <strain evidence="3 4">ATCC BAA-474</strain>
    </source>
</reference>
<evidence type="ECO:0000256" key="1">
    <source>
        <dbReference type="SAM" id="MobiDB-lite"/>
    </source>
</evidence>
<accession>U7VEQ5</accession>
<dbReference type="eggNOG" id="COG5263">
    <property type="taxonomic scope" value="Bacteria"/>
</dbReference>
<dbReference type="eggNOG" id="COG4267">
    <property type="taxonomic scope" value="Bacteria"/>
</dbReference>
<feature type="transmembrane region" description="Helical" evidence="2">
    <location>
        <begin position="194"/>
        <end position="221"/>
    </location>
</feature>
<evidence type="ECO:0000313" key="3">
    <source>
        <dbReference type="EMBL" id="ERT69283.1"/>
    </source>
</evidence>
<feature type="region of interest" description="Disordered" evidence="1">
    <location>
        <begin position="654"/>
        <end position="691"/>
    </location>
</feature>
<protein>
    <submittedName>
        <fullName evidence="3">Uncharacterized protein</fullName>
    </submittedName>
</protein>
<dbReference type="EMBL" id="AXZF01000029">
    <property type="protein sequence ID" value="ERT69283.1"/>
    <property type="molecule type" value="Genomic_DNA"/>
</dbReference>
<feature type="transmembrane region" description="Helical" evidence="2">
    <location>
        <begin position="26"/>
        <end position="50"/>
    </location>
</feature>
<dbReference type="STRING" id="1319815.HMPREF0202_00792"/>
<feature type="transmembrane region" description="Helical" evidence="2">
    <location>
        <begin position="105"/>
        <end position="124"/>
    </location>
</feature>
<keyword evidence="2" id="KW-0812">Transmembrane</keyword>
<feature type="transmembrane region" description="Helical" evidence="2">
    <location>
        <begin position="373"/>
        <end position="397"/>
    </location>
</feature>
<feature type="transmembrane region" description="Helical" evidence="2">
    <location>
        <begin position="339"/>
        <end position="361"/>
    </location>
</feature>
<dbReference type="InterPro" id="IPR031617">
    <property type="entry name" value="PelG"/>
</dbReference>
<keyword evidence="2" id="KW-0472">Membrane</keyword>
<dbReference type="Pfam" id="PF16933">
    <property type="entry name" value="PelG"/>
    <property type="match status" value="1"/>
</dbReference>
<evidence type="ECO:0000256" key="2">
    <source>
        <dbReference type="SAM" id="Phobius"/>
    </source>
</evidence>
<comment type="caution">
    <text evidence="3">The sequence shown here is derived from an EMBL/GenBank/DDBJ whole genome shotgun (WGS) entry which is preliminary data.</text>
</comment>